<feature type="compositionally biased region" description="Low complexity" evidence="1">
    <location>
        <begin position="154"/>
        <end position="172"/>
    </location>
</feature>
<keyword evidence="2" id="KW-1133">Transmembrane helix</keyword>
<sequence length="207" mass="22342">MSTGVIILIVIAVVVVIGAIALALRTRGGARGGRGLKRRFGPEYERAVARHDGDTKAAEHELAQLVERHGGLKERALEPADAERFEARWAAAQEHFVDAPHEAVAEAERLLAEVAGARGYPDGDRYEERVEALAVHHAPHVQGYRHLHHVARNGSGTSRTPGASGASGTSSTEEMREALLEARALFEELVGGSRSRRTSERTHAGRS</sequence>
<feature type="transmembrane region" description="Helical" evidence="2">
    <location>
        <begin position="6"/>
        <end position="24"/>
    </location>
</feature>
<keyword evidence="2" id="KW-0472">Membrane</keyword>
<dbReference type="Proteomes" id="UP001622690">
    <property type="component" value="Chromosome"/>
</dbReference>
<evidence type="ECO:0000313" key="3">
    <source>
        <dbReference type="EMBL" id="WTO82784.1"/>
    </source>
</evidence>
<evidence type="ECO:0008006" key="5">
    <source>
        <dbReference type="Google" id="ProtNLM"/>
    </source>
</evidence>
<name>A0ABZ1IUN7_9ACTN</name>
<protein>
    <recommendedName>
        <fullName evidence="5">Secreted protein</fullName>
    </recommendedName>
</protein>
<dbReference type="EMBL" id="CP108125">
    <property type="protein sequence ID" value="WTO82784.1"/>
    <property type="molecule type" value="Genomic_DNA"/>
</dbReference>
<proteinExistence type="predicted"/>
<evidence type="ECO:0000256" key="1">
    <source>
        <dbReference type="SAM" id="MobiDB-lite"/>
    </source>
</evidence>
<accession>A0ABZ1IUN7</accession>
<dbReference type="RefSeq" id="WP_055620733.1">
    <property type="nucleotide sequence ID" value="NZ_CP108125.1"/>
</dbReference>
<gene>
    <name evidence="3" type="ORF">OHU27_10240</name>
</gene>
<keyword evidence="4" id="KW-1185">Reference proteome</keyword>
<evidence type="ECO:0000256" key="2">
    <source>
        <dbReference type="SAM" id="Phobius"/>
    </source>
</evidence>
<evidence type="ECO:0000313" key="4">
    <source>
        <dbReference type="Proteomes" id="UP001622690"/>
    </source>
</evidence>
<reference evidence="3 4" key="1">
    <citation type="submission" date="2022-10" db="EMBL/GenBank/DDBJ databases">
        <title>The complete genomes of actinobacterial strains from the NBC collection.</title>
        <authorList>
            <person name="Joergensen T.S."/>
            <person name="Alvarez Arevalo M."/>
            <person name="Sterndorff E.B."/>
            <person name="Faurdal D."/>
            <person name="Vuksanovic O."/>
            <person name="Mourched A.-S."/>
            <person name="Charusanti P."/>
            <person name="Shaw S."/>
            <person name="Blin K."/>
            <person name="Weber T."/>
        </authorList>
    </citation>
    <scope>NUCLEOTIDE SEQUENCE [LARGE SCALE GENOMIC DNA]</scope>
    <source>
        <strain evidence="3 4">NBC_00206</strain>
    </source>
</reference>
<keyword evidence="2" id="KW-0812">Transmembrane</keyword>
<feature type="region of interest" description="Disordered" evidence="1">
    <location>
        <begin position="151"/>
        <end position="178"/>
    </location>
</feature>
<organism evidence="3 4">
    <name type="scientific">Streptomyces nigra</name>
    <dbReference type="NCBI Taxonomy" id="1827580"/>
    <lineage>
        <taxon>Bacteria</taxon>
        <taxon>Bacillati</taxon>
        <taxon>Actinomycetota</taxon>
        <taxon>Actinomycetes</taxon>
        <taxon>Kitasatosporales</taxon>
        <taxon>Streptomycetaceae</taxon>
        <taxon>Streptomyces</taxon>
    </lineage>
</organism>